<dbReference type="PROSITE" id="PS51704">
    <property type="entry name" value="GP_PDE"/>
    <property type="match status" value="1"/>
</dbReference>
<sequence length="595" mass="66508">MNCSDLSAFFGKFKSAAEFKKTFETPDQINPAFKNIDRIVYSATYQQLRTPKNERFTGSENDVAIEISFPIVPKSNITCSDIPSLYLLQDIAESVVKTEPMQIDKNGHNICLFEFFSGELDDASISKSLKVWVKYSSSVKFKIGKVPINGKIFKSFYELLPDTDSIQSDKSVFANLKVGKVGFFMPFISTNNVAIPEEEASLSFDFGAKKTTICLSNDFAPDDEFLEFYYCTSFPYSNLEKLRRYFLETPIEGVRNTYVCGHRGSGMNFSIKPDGNKLQFGENTILSMQQAAKSGSDFVEFDVQLTSDSVPVIYHDWSAAETGVNCKIDELKEKEFLGMKNFGRVNETNGLKRRNSMKESSILKGKNRDQGNRYKGNSSLVICDKFTNFSELLENLPVEVGIDIEIKYPLADEAKYFGLKKAFEINWYVDKILDVLVTHLENLVDKKRRVIISSFHPDILFLLSQKLGNLVPLYFLTDGGCSGYVLQNHACNGLSAAIQLSKKYNLSGIICQCKLFSSNPVLIKLIKGAGLLVSSYGSLNNSEQSVKVQIENGIDMIIAVSTTSHISVFSNCSILFSAPYLKDDVQLALQVVANS</sequence>
<dbReference type="Pfam" id="PF03009">
    <property type="entry name" value="GDPD"/>
    <property type="match status" value="1"/>
</dbReference>
<name>A0A1R0H378_9FUNG</name>
<proteinExistence type="predicted"/>
<dbReference type="GO" id="GO:0046475">
    <property type="term" value="P:glycerophospholipid catabolic process"/>
    <property type="evidence" value="ECO:0007669"/>
    <property type="project" value="TreeGrafter"/>
</dbReference>
<dbReference type="Proteomes" id="UP000187455">
    <property type="component" value="Unassembled WGS sequence"/>
</dbReference>
<keyword evidence="4" id="KW-1185">Reference proteome</keyword>
<evidence type="ECO:0000259" key="2">
    <source>
        <dbReference type="PROSITE" id="PS51704"/>
    </source>
</evidence>
<organism evidence="3 4">
    <name type="scientific">Smittium mucronatum</name>
    <dbReference type="NCBI Taxonomy" id="133383"/>
    <lineage>
        <taxon>Eukaryota</taxon>
        <taxon>Fungi</taxon>
        <taxon>Fungi incertae sedis</taxon>
        <taxon>Zoopagomycota</taxon>
        <taxon>Kickxellomycotina</taxon>
        <taxon>Harpellomycetes</taxon>
        <taxon>Harpellales</taxon>
        <taxon>Legeriomycetaceae</taxon>
        <taxon>Smittium</taxon>
    </lineage>
</organism>
<dbReference type="PANTHER" id="PTHR22958">
    <property type="entry name" value="GLYCEROPHOSPHORYL DIESTER PHOSPHODIESTERASE"/>
    <property type="match status" value="1"/>
</dbReference>
<dbReference type="Gene3D" id="3.20.20.190">
    <property type="entry name" value="Phosphatidylinositol (PI) phosphodiesterase"/>
    <property type="match status" value="1"/>
</dbReference>
<comment type="caution">
    <text evidence="3">The sequence shown here is derived from an EMBL/GenBank/DDBJ whole genome shotgun (WGS) entry which is preliminary data.</text>
</comment>
<dbReference type="AlphaFoldDB" id="A0A1R0H378"/>
<keyword evidence="1" id="KW-0378">Hydrolase</keyword>
<evidence type="ECO:0000313" key="4">
    <source>
        <dbReference type="Proteomes" id="UP000187455"/>
    </source>
</evidence>
<dbReference type="InterPro" id="IPR051578">
    <property type="entry name" value="GDPD"/>
</dbReference>
<gene>
    <name evidence="3" type="ORF">AYI68_g2224</name>
</gene>
<evidence type="ECO:0000313" key="3">
    <source>
        <dbReference type="EMBL" id="OLY83629.1"/>
    </source>
</evidence>
<dbReference type="GO" id="GO:0047389">
    <property type="term" value="F:glycerophosphocholine phosphodiesterase activity"/>
    <property type="evidence" value="ECO:0007669"/>
    <property type="project" value="TreeGrafter"/>
</dbReference>
<dbReference type="PANTHER" id="PTHR22958:SF1">
    <property type="entry name" value="GLYCEROPHOSPHOCHOLINE PHOSPHODIESTERASE GPCPD1"/>
    <property type="match status" value="1"/>
</dbReference>
<dbReference type="EMBL" id="LSSL01000814">
    <property type="protein sequence ID" value="OLY83629.1"/>
    <property type="molecule type" value="Genomic_DNA"/>
</dbReference>
<evidence type="ECO:0000256" key="1">
    <source>
        <dbReference type="ARBA" id="ARBA00022801"/>
    </source>
</evidence>
<dbReference type="OrthoDB" id="197419at2759"/>
<protein>
    <submittedName>
        <fullName evidence="3">Glycerophosphodiester phosphodiesterase gde1</fullName>
    </submittedName>
</protein>
<dbReference type="PROSITE" id="PS50007">
    <property type="entry name" value="PIPLC_X_DOMAIN"/>
    <property type="match status" value="1"/>
</dbReference>
<reference evidence="3 4" key="1">
    <citation type="journal article" date="2016" name="Mol. Biol. Evol.">
        <title>Genome-Wide Survey of Gut Fungi (Harpellales) Reveals the First Horizontally Transferred Ubiquitin Gene from a Mosquito Host.</title>
        <authorList>
            <person name="Wang Y."/>
            <person name="White M.M."/>
            <person name="Kvist S."/>
            <person name="Moncalvo J.M."/>
        </authorList>
    </citation>
    <scope>NUCLEOTIDE SEQUENCE [LARGE SCALE GENOMIC DNA]</scope>
    <source>
        <strain evidence="3 4">ALG-7-W6</strain>
    </source>
</reference>
<dbReference type="STRING" id="133383.A0A1R0H378"/>
<feature type="domain" description="GP-PDE" evidence="2">
    <location>
        <begin position="257"/>
        <end position="569"/>
    </location>
</feature>
<dbReference type="InterPro" id="IPR030395">
    <property type="entry name" value="GP_PDE_dom"/>
</dbReference>
<dbReference type="InterPro" id="IPR017946">
    <property type="entry name" value="PLC-like_Pdiesterase_TIM-brl"/>
</dbReference>
<dbReference type="SUPFAM" id="SSF51695">
    <property type="entry name" value="PLC-like phosphodiesterases"/>
    <property type="match status" value="1"/>
</dbReference>
<accession>A0A1R0H378</accession>